<dbReference type="EMBL" id="JBHLVO010000032">
    <property type="protein sequence ID" value="MFC0274244.1"/>
    <property type="molecule type" value="Genomic_DNA"/>
</dbReference>
<keyword evidence="2" id="KW-1185">Reference proteome</keyword>
<evidence type="ECO:0000313" key="2">
    <source>
        <dbReference type="Proteomes" id="UP001589854"/>
    </source>
</evidence>
<dbReference type="InterPro" id="IPR024042">
    <property type="entry name" value="TM1646-like_dom_sf"/>
</dbReference>
<comment type="caution">
    <text evidence="1">The sequence shown here is derived from an EMBL/GenBank/DDBJ whole genome shotgun (WGS) entry which is preliminary data.</text>
</comment>
<dbReference type="Gene3D" id="1.20.120.490">
    <property type="entry name" value="Hypothetical protein TM1646-like domain"/>
    <property type="match status" value="1"/>
</dbReference>
<name>A0ABV6GKY4_9BACI</name>
<dbReference type="Pfam" id="PF03885">
    <property type="entry name" value="DUF327"/>
    <property type="match status" value="1"/>
</dbReference>
<protein>
    <submittedName>
        <fullName evidence="1">YaaR family protein</fullName>
    </submittedName>
</protein>
<sequence>MKISQEIRTTTGKSGLEQKNTLTSARGFQDLIYKQGNKLQLEQINKLMVDIDDAGRRLSKTRNFNELFKFKVVVKRFIHEAVEYGMNMKQSHSWDFHGNSRSLKLVEQVDKSLIELTDEIVNKEKTSIDILAKIGEVKGLLINLYT</sequence>
<reference evidence="1 2" key="1">
    <citation type="submission" date="2024-09" db="EMBL/GenBank/DDBJ databases">
        <authorList>
            <person name="Sun Q."/>
            <person name="Mori K."/>
        </authorList>
    </citation>
    <scope>NUCLEOTIDE SEQUENCE [LARGE SCALE GENOMIC DNA]</scope>
    <source>
        <strain evidence="1 2">CCM 7228</strain>
    </source>
</reference>
<dbReference type="InterPro" id="IPR005585">
    <property type="entry name" value="DUF327"/>
</dbReference>
<dbReference type="Proteomes" id="UP001589854">
    <property type="component" value="Unassembled WGS sequence"/>
</dbReference>
<dbReference type="SUPFAM" id="SSF158397">
    <property type="entry name" value="TM1646-like"/>
    <property type="match status" value="1"/>
</dbReference>
<proteinExistence type="predicted"/>
<dbReference type="RefSeq" id="WP_378938296.1">
    <property type="nucleotide sequence ID" value="NZ_JBHLVO010000032.1"/>
</dbReference>
<evidence type="ECO:0000313" key="1">
    <source>
        <dbReference type="EMBL" id="MFC0274244.1"/>
    </source>
</evidence>
<accession>A0ABV6GKY4</accession>
<organism evidence="1 2">
    <name type="scientific">Metabacillus herbersteinensis</name>
    <dbReference type="NCBI Taxonomy" id="283816"/>
    <lineage>
        <taxon>Bacteria</taxon>
        <taxon>Bacillati</taxon>
        <taxon>Bacillota</taxon>
        <taxon>Bacilli</taxon>
        <taxon>Bacillales</taxon>
        <taxon>Bacillaceae</taxon>
        <taxon>Metabacillus</taxon>
    </lineage>
</organism>
<gene>
    <name evidence="1" type="ORF">ACFFIX_23120</name>
</gene>